<dbReference type="EnsemblProtists" id="HpaT801317">
    <property type="protein sequence ID" value="HpaP801317"/>
    <property type="gene ID" value="HpaG801317"/>
</dbReference>
<dbReference type="EMBL" id="JH598325">
    <property type="status" value="NOT_ANNOTATED_CDS"/>
    <property type="molecule type" value="Genomic_DNA"/>
</dbReference>
<keyword evidence="2" id="KW-1185">Reference proteome</keyword>
<reference evidence="1" key="2">
    <citation type="submission" date="2015-06" db="UniProtKB">
        <authorList>
            <consortium name="EnsemblProtists"/>
        </authorList>
    </citation>
    <scope>IDENTIFICATION</scope>
    <source>
        <strain evidence="1">Emoy2</strain>
    </source>
</reference>
<dbReference type="VEuPathDB" id="FungiDB:HpaG801317"/>
<protein>
    <submittedName>
        <fullName evidence="1">Uncharacterized protein</fullName>
    </submittedName>
</protein>
<organism evidence="1 2">
    <name type="scientific">Hyaloperonospora arabidopsidis (strain Emoy2)</name>
    <name type="common">Downy mildew agent</name>
    <name type="synonym">Peronospora arabidopsidis</name>
    <dbReference type="NCBI Taxonomy" id="559515"/>
    <lineage>
        <taxon>Eukaryota</taxon>
        <taxon>Sar</taxon>
        <taxon>Stramenopiles</taxon>
        <taxon>Oomycota</taxon>
        <taxon>Peronosporomycetes</taxon>
        <taxon>Peronosporales</taxon>
        <taxon>Peronosporaceae</taxon>
        <taxon>Hyaloperonospora</taxon>
    </lineage>
</organism>
<dbReference type="AlphaFoldDB" id="M4B4W7"/>
<dbReference type="InParanoid" id="M4B4W7"/>
<dbReference type="Proteomes" id="UP000011713">
    <property type="component" value="Unassembled WGS sequence"/>
</dbReference>
<evidence type="ECO:0000313" key="2">
    <source>
        <dbReference type="Proteomes" id="UP000011713"/>
    </source>
</evidence>
<name>M4B4W7_HYAAE</name>
<sequence>MYEFLFQEIIASRGVEKIPGISVDTPVFSVSDLHFDDRTLCPLSHERRVAPYRAFHGGDRNRVGTVGVSPQNPILYHPP</sequence>
<reference evidence="2" key="1">
    <citation type="journal article" date="2010" name="Science">
        <title>Signatures of adaptation to obligate biotrophy in the Hyaloperonospora arabidopsidis genome.</title>
        <authorList>
            <person name="Baxter L."/>
            <person name="Tripathy S."/>
            <person name="Ishaque N."/>
            <person name="Boot N."/>
            <person name="Cabral A."/>
            <person name="Kemen E."/>
            <person name="Thines M."/>
            <person name="Ah-Fong A."/>
            <person name="Anderson R."/>
            <person name="Badejoko W."/>
            <person name="Bittner-Eddy P."/>
            <person name="Boore J.L."/>
            <person name="Chibucos M.C."/>
            <person name="Coates M."/>
            <person name="Dehal P."/>
            <person name="Delehaunty K."/>
            <person name="Dong S."/>
            <person name="Downton P."/>
            <person name="Dumas B."/>
            <person name="Fabro G."/>
            <person name="Fronick C."/>
            <person name="Fuerstenberg S.I."/>
            <person name="Fulton L."/>
            <person name="Gaulin E."/>
            <person name="Govers F."/>
            <person name="Hughes L."/>
            <person name="Humphray S."/>
            <person name="Jiang R.H."/>
            <person name="Judelson H."/>
            <person name="Kamoun S."/>
            <person name="Kyung K."/>
            <person name="Meijer H."/>
            <person name="Minx P."/>
            <person name="Morris P."/>
            <person name="Nelson J."/>
            <person name="Phuntumart V."/>
            <person name="Qutob D."/>
            <person name="Rehmany A."/>
            <person name="Rougon-Cardoso A."/>
            <person name="Ryden P."/>
            <person name="Torto-Alalibo T."/>
            <person name="Studholme D."/>
            <person name="Wang Y."/>
            <person name="Win J."/>
            <person name="Wood J."/>
            <person name="Clifton S.W."/>
            <person name="Rogers J."/>
            <person name="Van den Ackerveken G."/>
            <person name="Jones J.D."/>
            <person name="McDowell J.M."/>
            <person name="Beynon J."/>
            <person name="Tyler B.M."/>
        </authorList>
    </citation>
    <scope>NUCLEOTIDE SEQUENCE [LARGE SCALE GENOMIC DNA]</scope>
    <source>
        <strain evidence="2">Emoy2</strain>
    </source>
</reference>
<dbReference type="HOGENOM" id="CLU_2611167_0_0_1"/>
<accession>M4B4W7</accession>
<proteinExistence type="predicted"/>
<evidence type="ECO:0000313" key="1">
    <source>
        <dbReference type="EnsemblProtists" id="HpaP801317"/>
    </source>
</evidence>